<dbReference type="SUPFAM" id="SSF57716">
    <property type="entry name" value="Glucocorticoid receptor-like (DNA-binding domain)"/>
    <property type="match status" value="1"/>
</dbReference>
<dbReference type="GO" id="GO:0003677">
    <property type="term" value="F:DNA binding"/>
    <property type="evidence" value="ECO:0007669"/>
    <property type="project" value="UniProtKB-UniRule"/>
</dbReference>
<dbReference type="InterPro" id="IPR006612">
    <property type="entry name" value="THAP_Znf"/>
</dbReference>
<proteinExistence type="predicted"/>
<dbReference type="AlphaFoldDB" id="A0A2G9RDQ4"/>
<sequence>KKRQKAISVNTEPTGSITKGGANYWKFKVTEVTLGNTVNYHYLRLHPDWRRQILCSSAYTKVSCRFIMPKCIITKCPHKTGGKCTTPCGIILHGFPNSIDRIKEWLLQTGQSFEHLDEIADIILEGKRSDLYRLCSTHFVEDSYVNTGKRKKLKSTAVPTIFPEPAEGRTLIEEFNILESRNRENQAGGDGSICFLCGMSPSGASNKIMHNQSTQTESSIWSPTVPQVEHIYLVTHSAPNVETAKSQETVCPNLGAQLPFECMEGPSGEDSVRALYVDPLSAFIEFSIPQLPSQAEEQHTQGSILAFTLGGGTKLEKNVDQRQDEVFKPLQESVYVSEKSARHSFLEDEQCKANLGAVGDPIADMVNESKYIVFEQCLNNLLRKVKCQDPSGCSKVVHKYNKEFHGSAVVIRGICEDGHYFRIWESQPKINRFYAGNILLAASLLTTGHNFQKIQTFLKCFGVRHISRKTFHHYQRHFIFPSIHDSWKAQQDQLQNKLQDTPIAICGKGQCDRPSHNSKFCVYTMMDMISNKILDFEAVQSTQCTSSTEMESHGFDICMTRALSHGQDIAFFASDRHSSVRQLMRTKYKNISHQYDVGHYVKHLKRKLTLASCGRSGIHIKPWISKILKHFWWSIQTSKGNAALLKEKWLSLLKHIQNIHTWHGGVLYHKCAHPVLSEEAYSRLLWLKEGTVAYDKVSEIICNSELMKDLDHLVWNCQTAALEVFQSNALKYHTKRTRISVDALEARTRLAAISHNHSIDRMPLAVRRFASAITPLGTKLATLKRKKKWLLHTMNEPMTNYHLIPILQDTLRIAEGTKTSTWVPKSPLMAPNIVKIEKPEKSDVVATQFSRFVYR</sequence>
<feature type="non-terminal residue" evidence="7">
    <location>
        <position position="1"/>
    </location>
</feature>
<evidence type="ECO:0000256" key="5">
    <source>
        <dbReference type="PROSITE-ProRule" id="PRU00309"/>
    </source>
</evidence>
<dbReference type="Proteomes" id="UP000228934">
    <property type="component" value="Unassembled WGS sequence"/>
</dbReference>
<dbReference type="PROSITE" id="PS50950">
    <property type="entry name" value="ZF_THAP"/>
    <property type="match status" value="1"/>
</dbReference>
<keyword evidence="3" id="KW-0862">Zinc</keyword>
<dbReference type="PANTHER" id="PTHR31751">
    <property type="entry name" value="SI:CH211-108C17.2-RELATED-RELATED"/>
    <property type="match status" value="1"/>
</dbReference>
<protein>
    <recommendedName>
        <fullName evidence="6">THAP-type domain-containing protein</fullName>
    </recommendedName>
</protein>
<evidence type="ECO:0000256" key="3">
    <source>
        <dbReference type="ARBA" id="ARBA00022833"/>
    </source>
</evidence>
<evidence type="ECO:0000256" key="1">
    <source>
        <dbReference type="ARBA" id="ARBA00022723"/>
    </source>
</evidence>
<dbReference type="PANTHER" id="PTHR31751:SF42">
    <property type="entry name" value="PROTEIN CBG10204"/>
    <property type="match status" value="1"/>
</dbReference>
<accession>A0A2G9RDQ4</accession>
<reference evidence="8" key="1">
    <citation type="journal article" date="2017" name="Nat. Commun.">
        <title>The North American bullfrog draft genome provides insight into hormonal regulation of long noncoding RNA.</title>
        <authorList>
            <person name="Hammond S.A."/>
            <person name="Warren R.L."/>
            <person name="Vandervalk B.P."/>
            <person name="Kucuk E."/>
            <person name="Khan H."/>
            <person name="Gibb E.A."/>
            <person name="Pandoh P."/>
            <person name="Kirk H."/>
            <person name="Zhao Y."/>
            <person name="Jones M."/>
            <person name="Mungall A.J."/>
            <person name="Coope R."/>
            <person name="Pleasance S."/>
            <person name="Moore R.A."/>
            <person name="Holt R.A."/>
            <person name="Round J.M."/>
            <person name="Ohora S."/>
            <person name="Walle B.V."/>
            <person name="Veldhoen N."/>
            <person name="Helbing C.C."/>
            <person name="Birol I."/>
        </authorList>
    </citation>
    <scope>NUCLEOTIDE SEQUENCE [LARGE SCALE GENOMIC DNA]</scope>
</reference>
<keyword evidence="4 5" id="KW-0238">DNA-binding</keyword>
<keyword evidence="1" id="KW-0479">Metal-binding</keyword>
<dbReference type="GO" id="GO:0008270">
    <property type="term" value="F:zinc ion binding"/>
    <property type="evidence" value="ECO:0007669"/>
    <property type="project" value="UniProtKB-KW"/>
</dbReference>
<dbReference type="Pfam" id="PF05485">
    <property type="entry name" value="THAP"/>
    <property type="match status" value="1"/>
</dbReference>
<dbReference type="SMART" id="SM00980">
    <property type="entry name" value="THAP"/>
    <property type="match status" value="1"/>
</dbReference>
<feature type="domain" description="THAP-type" evidence="6">
    <location>
        <begin position="68"/>
        <end position="162"/>
    </location>
</feature>
<evidence type="ECO:0000256" key="4">
    <source>
        <dbReference type="ARBA" id="ARBA00023125"/>
    </source>
</evidence>
<gene>
    <name evidence="7" type="ORF">AB205_0205320</name>
</gene>
<evidence type="ECO:0000259" key="6">
    <source>
        <dbReference type="PROSITE" id="PS50950"/>
    </source>
</evidence>
<keyword evidence="2 5" id="KW-0863">Zinc-finger</keyword>
<keyword evidence="8" id="KW-1185">Reference proteome</keyword>
<evidence type="ECO:0000313" key="8">
    <source>
        <dbReference type="Proteomes" id="UP000228934"/>
    </source>
</evidence>
<name>A0A2G9RDQ4_AQUCT</name>
<dbReference type="EMBL" id="KV949234">
    <property type="protein sequence ID" value="PIO25974.1"/>
    <property type="molecule type" value="Genomic_DNA"/>
</dbReference>
<evidence type="ECO:0000256" key="2">
    <source>
        <dbReference type="ARBA" id="ARBA00022771"/>
    </source>
</evidence>
<organism evidence="7 8">
    <name type="scientific">Aquarana catesbeiana</name>
    <name type="common">American bullfrog</name>
    <name type="synonym">Rana catesbeiana</name>
    <dbReference type="NCBI Taxonomy" id="8400"/>
    <lineage>
        <taxon>Eukaryota</taxon>
        <taxon>Metazoa</taxon>
        <taxon>Chordata</taxon>
        <taxon>Craniata</taxon>
        <taxon>Vertebrata</taxon>
        <taxon>Euteleostomi</taxon>
        <taxon>Amphibia</taxon>
        <taxon>Batrachia</taxon>
        <taxon>Anura</taxon>
        <taxon>Neobatrachia</taxon>
        <taxon>Ranoidea</taxon>
        <taxon>Ranidae</taxon>
        <taxon>Aquarana</taxon>
    </lineage>
</organism>
<dbReference type="OrthoDB" id="9934617at2759"/>
<evidence type="ECO:0000313" key="7">
    <source>
        <dbReference type="EMBL" id="PIO25974.1"/>
    </source>
</evidence>
<dbReference type="SMART" id="SM00692">
    <property type="entry name" value="DM3"/>
    <property type="match status" value="1"/>
</dbReference>